<keyword evidence="4" id="KW-1185">Reference proteome</keyword>
<evidence type="ECO:0000313" key="4">
    <source>
        <dbReference type="Proteomes" id="UP000008743"/>
    </source>
</evidence>
<dbReference type="InterPro" id="IPR051725">
    <property type="entry name" value="SAM-SH3_domain_protein"/>
</dbReference>
<dbReference type="InterPro" id="IPR013761">
    <property type="entry name" value="SAM/pointed_sf"/>
</dbReference>
<feature type="region of interest" description="Disordered" evidence="1">
    <location>
        <begin position="508"/>
        <end position="542"/>
    </location>
</feature>
<gene>
    <name evidence="3" type="ORF">CAOG_003690</name>
</gene>
<feature type="compositionally biased region" description="Polar residues" evidence="1">
    <location>
        <begin position="517"/>
        <end position="527"/>
    </location>
</feature>
<dbReference type="EMBL" id="KE346364">
    <property type="protein sequence ID" value="KJE92791.1"/>
    <property type="molecule type" value="Genomic_DNA"/>
</dbReference>
<dbReference type="Pfam" id="PF00536">
    <property type="entry name" value="SAM_1"/>
    <property type="match status" value="2"/>
</dbReference>
<accession>A0A0D2UCM1</accession>
<dbReference type="InterPro" id="IPR001660">
    <property type="entry name" value="SAM"/>
</dbReference>
<dbReference type="SUPFAM" id="SSF47769">
    <property type="entry name" value="SAM/Pointed domain"/>
    <property type="match status" value="2"/>
</dbReference>
<feature type="region of interest" description="Disordered" evidence="1">
    <location>
        <begin position="378"/>
        <end position="493"/>
    </location>
</feature>
<feature type="compositionally biased region" description="Low complexity" evidence="1">
    <location>
        <begin position="127"/>
        <end position="162"/>
    </location>
</feature>
<dbReference type="PROSITE" id="PS50105">
    <property type="entry name" value="SAM_DOMAIN"/>
    <property type="match status" value="2"/>
</dbReference>
<feature type="compositionally biased region" description="Polar residues" evidence="1">
    <location>
        <begin position="385"/>
        <end position="398"/>
    </location>
</feature>
<feature type="compositionally biased region" description="Pro residues" evidence="1">
    <location>
        <begin position="716"/>
        <end position="726"/>
    </location>
</feature>
<dbReference type="InParanoid" id="A0A0D2UCM1"/>
<feature type="compositionally biased region" description="Pro residues" evidence="1">
    <location>
        <begin position="675"/>
        <end position="694"/>
    </location>
</feature>
<dbReference type="RefSeq" id="XP_004363418.1">
    <property type="nucleotide sequence ID" value="XM_004363361.2"/>
</dbReference>
<feature type="compositionally biased region" description="Polar residues" evidence="1">
    <location>
        <begin position="216"/>
        <end position="232"/>
    </location>
</feature>
<reference evidence="4" key="1">
    <citation type="submission" date="2011-02" db="EMBL/GenBank/DDBJ databases">
        <title>The Genome Sequence of Capsaspora owczarzaki ATCC 30864.</title>
        <authorList>
            <person name="Russ C."/>
            <person name="Cuomo C."/>
            <person name="Burger G."/>
            <person name="Gray M.W."/>
            <person name="Holland P.W.H."/>
            <person name="King N."/>
            <person name="Lang F.B.F."/>
            <person name="Roger A.J."/>
            <person name="Ruiz-Trillo I."/>
            <person name="Young S.K."/>
            <person name="Zeng Q."/>
            <person name="Gargeya S."/>
            <person name="Alvarado L."/>
            <person name="Berlin A."/>
            <person name="Chapman S.B."/>
            <person name="Chen Z."/>
            <person name="Freedman E."/>
            <person name="Gellesch M."/>
            <person name="Goldberg J."/>
            <person name="Griggs A."/>
            <person name="Gujja S."/>
            <person name="Heilman E."/>
            <person name="Heiman D."/>
            <person name="Howarth C."/>
            <person name="Mehta T."/>
            <person name="Neiman D."/>
            <person name="Pearson M."/>
            <person name="Roberts A."/>
            <person name="Saif S."/>
            <person name="Shea T."/>
            <person name="Shenoy N."/>
            <person name="Sisk P."/>
            <person name="Stolte C."/>
            <person name="Sykes S."/>
            <person name="White J."/>
            <person name="Yandava C."/>
            <person name="Haas B."/>
            <person name="Nusbaum C."/>
            <person name="Birren B."/>
        </authorList>
    </citation>
    <scope>NUCLEOTIDE SEQUENCE</scope>
    <source>
        <strain evidence="4">ATCC 30864</strain>
    </source>
</reference>
<dbReference type="PANTHER" id="PTHR12301">
    <property type="entry name" value="SAM-DOMAIN, SH3 AND NUCLEAR LOCALIZATION SIGNALS PROTEIN RELATED"/>
    <property type="match status" value="1"/>
</dbReference>
<feature type="compositionally biased region" description="Low complexity" evidence="1">
    <location>
        <begin position="449"/>
        <end position="461"/>
    </location>
</feature>
<dbReference type="Proteomes" id="UP000008743">
    <property type="component" value="Unassembled WGS sequence"/>
</dbReference>
<feature type="domain" description="SAM" evidence="2">
    <location>
        <begin position="815"/>
        <end position="874"/>
    </location>
</feature>
<feature type="compositionally biased region" description="Pro residues" evidence="1">
    <location>
        <begin position="737"/>
        <end position="750"/>
    </location>
</feature>
<dbReference type="PANTHER" id="PTHR12301:SF11">
    <property type="entry name" value="PH DOMAIN-CONTAINING PROTEIN"/>
    <property type="match status" value="1"/>
</dbReference>
<dbReference type="OMA" id="QARIEMQ"/>
<dbReference type="Gene3D" id="1.10.150.50">
    <property type="entry name" value="Transcription Factor, Ets-1"/>
    <property type="match status" value="2"/>
</dbReference>
<sequence>MAASVADWLEANGLGHHLDRFAAQGIVDVQLCADIEPSDLDSMGLADSSPDYAKVLAAVAQLKASGASGSPQQQTAAVPLPAALLRSQTTKRRVWTKQASVPTPPPVAAAPAPTLFAVEPPVDNASRSESFSSHSSASRSSSVSSNRTSSVSSTGRTSSTSSMPDNSAAAMERSTRSPSFNVFGARSPSHSLENVAEESQSASEPAPAIPIPVKTKSGSFNASLPDRTGTSPSDREPFRLPPRPAAEAVTEAEPLYQAPPDNPEPLYKAVPAAALPPKADTSEPLYKAVPAAAPPAKANRPLPPAASTIADEPVYKVVPSASGGAAKPATEYDDVDPLAPTFVPAKAAPGKLSFQSLPMPPPGSSSGSAMAARLGLKATPFANPNPHSSISFSESATTGAPEPSYELIPTKPAGANTSQPPTPGLDDTYETISDIKAAAAVAPPPPAPIGSSGSLASLPPLDAFGVPQTQRDVRATRPQPTPDTSSGSSSSILRKFADKVEKVVEKTKALKKDSDEPQFSRSVNGTLRATRHDGGSSAPVVGANALHSTSEPIFIGSAVTHPINPPMNDPSFVPALPPQTTKPVSMFGAPAGAPSFHSAPAPINSGPPPPLPPSTTKPSISPAMRKASFADPPRSPFASSDFSPRLPGRTSSISGGDSTPPPLPGRNIHQDRVVPPLPSDDGPPPPIPARPTAPKPGQAVSPAVQASNRRSVVFPPSQPTPPPPAPSSHGTFGNPASTPPPLARPPPPTIPSQVAVASPVATTLPPKRNPVPEPVKDEYFELDPEAEAANLLDFTSLNQKPAVRDEYFELEPDDGANSAVSAWLTGLGLQKHLKSMIQNGYDDMAVVREMTDSDFEEIGITNPRERATMMDSLR</sequence>
<organism evidence="3 4">
    <name type="scientific">Capsaspora owczarzaki (strain ATCC 30864)</name>
    <dbReference type="NCBI Taxonomy" id="595528"/>
    <lineage>
        <taxon>Eukaryota</taxon>
        <taxon>Filasterea</taxon>
        <taxon>Capsaspora</taxon>
    </lineage>
</organism>
<evidence type="ECO:0000259" key="2">
    <source>
        <dbReference type="PROSITE" id="PS50105"/>
    </source>
</evidence>
<feature type="region of interest" description="Disordered" evidence="1">
    <location>
        <begin position="124"/>
        <end position="249"/>
    </location>
</feature>
<proteinExistence type="predicted"/>
<evidence type="ECO:0000256" key="1">
    <source>
        <dbReference type="SAM" id="MobiDB-lite"/>
    </source>
</evidence>
<dbReference type="SMART" id="SM00454">
    <property type="entry name" value="SAM"/>
    <property type="match status" value="2"/>
</dbReference>
<feature type="compositionally biased region" description="Low complexity" evidence="1">
    <location>
        <begin position="197"/>
        <end position="206"/>
    </location>
</feature>
<feature type="region of interest" description="Disordered" evidence="1">
    <location>
        <begin position="569"/>
        <end position="775"/>
    </location>
</feature>
<feature type="compositionally biased region" description="Pro residues" evidence="1">
    <location>
        <begin position="605"/>
        <end position="615"/>
    </location>
</feature>
<name>A0A0D2UCM1_CAPO3</name>
<dbReference type="STRING" id="595528.A0A0D2UCM1"/>
<feature type="domain" description="SAM" evidence="2">
    <location>
        <begin position="1"/>
        <end position="45"/>
    </location>
</feature>
<evidence type="ECO:0000313" key="3">
    <source>
        <dbReference type="EMBL" id="KJE92791.1"/>
    </source>
</evidence>
<dbReference type="AlphaFoldDB" id="A0A0D2UCM1"/>
<protein>
    <recommendedName>
        <fullName evidence="2">SAM domain-containing protein</fullName>
    </recommendedName>
</protein>
<dbReference type="OrthoDB" id="10047268at2759"/>